<evidence type="ECO:0008006" key="4">
    <source>
        <dbReference type="Google" id="ProtNLM"/>
    </source>
</evidence>
<protein>
    <recommendedName>
        <fullName evidence="4">Pyrroloquinoline-quinone binding quinoprotein</fullName>
    </recommendedName>
</protein>
<gene>
    <name evidence="2" type="ORF">EV644_10755</name>
</gene>
<comment type="caution">
    <text evidence="2">The sequence shown here is derived from an EMBL/GenBank/DDBJ whole genome shotgun (WGS) entry which is preliminary data.</text>
</comment>
<sequence length="391" mass="40369">MRQKNGRLIVLVAAVAVAAVALGGVFAYRQGPSGNGSAAAPLSAPTSPATPTPSRTPTPSVTPSTTPSAPQTTSTGPTKIKLNLAKLPKGRAPQIPYLVGREVRGGAGDPTKIPGSGNIHAIARLGSRVLAVVSKGSGTELVKIDYGTVERVPDVTDLVSTDDQTAVAYAATRTTEGGGALEGGIVYAETTESVKSLKLPNSWHVSPLAYLSGKVYFRASATETGSNWKLYEWTPGAAKATEITTVKSPTALSDDGRVAASIGLLNDSGTCSDVTVVATGKKLWRTCDNLLSAFTPDGATAIGRPSYLDGYCDTTVSALDAITGRLVREWSGCFHQSEAEDDQHFLIIADASDGGGEDGYGRRAIIRCDISTGACELATPLSSTSSLRIGD</sequence>
<dbReference type="EMBL" id="SLWM01000007">
    <property type="protein sequence ID" value="TCO21733.1"/>
    <property type="molecule type" value="Genomic_DNA"/>
</dbReference>
<reference evidence="2 3" key="1">
    <citation type="journal article" date="2015" name="Stand. Genomic Sci.">
        <title>Genomic Encyclopedia of Bacterial and Archaeal Type Strains, Phase III: the genomes of soil and plant-associated and newly described type strains.</title>
        <authorList>
            <person name="Whitman W.B."/>
            <person name="Woyke T."/>
            <person name="Klenk H.P."/>
            <person name="Zhou Y."/>
            <person name="Lilburn T.G."/>
            <person name="Beck B.J."/>
            <person name="De Vos P."/>
            <person name="Vandamme P."/>
            <person name="Eisen J.A."/>
            <person name="Garrity G."/>
            <person name="Hugenholtz P."/>
            <person name="Kyrpides N.C."/>
        </authorList>
    </citation>
    <scope>NUCLEOTIDE SEQUENCE [LARGE SCALE GENOMIC DNA]</scope>
    <source>
        <strain evidence="2 3">VKM Ac-2538</strain>
    </source>
</reference>
<dbReference type="RefSeq" id="WP_132190302.1">
    <property type="nucleotide sequence ID" value="NZ_SLWM01000007.1"/>
</dbReference>
<dbReference type="Proteomes" id="UP000295818">
    <property type="component" value="Unassembled WGS sequence"/>
</dbReference>
<feature type="compositionally biased region" description="Low complexity" evidence="1">
    <location>
        <begin position="57"/>
        <end position="78"/>
    </location>
</feature>
<feature type="region of interest" description="Disordered" evidence="1">
    <location>
        <begin position="34"/>
        <end position="79"/>
    </location>
</feature>
<feature type="compositionally biased region" description="Low complexity" evidence="1">
    <location>
        <begin position="37"/>
        <end position="47"/>
    </location>
</feature>
<evidence type="ECO:0000313" key="3">
    <source>
        <dbReference type="Proteomes" id="UP000295818"/>
    </source>
</evidence>
<proteinExistence type="predicted"/>
<name>A0ABY2BKK0_9ACTN</name>
<evidence type="ECO:0000313" key="2">
    <source>
        <dbReference type="EMBL" id="TCO21733.1"/>
    </source>
</evidence>
<keyword evidence="3" id="KW-1185">Reference proteome</keyword>
<accession>A0ABY2BKK0</accession>
<evidence type="ECO:0000256" key="1">
    <source>
        <dbReference type="SAM" id="MobiDB-lite"/>
    </source>
</evidence>
<organism evidence="2 3">
    <name type="scientific">Kribbella orskensis</name>
    <dbReference type="NCBI Taxonomy" id="2512216"/>
    <lineage>
        <taxon>Bacteria</taxon>
        <taxon>Bacillati</taxon>
        <taxon>Actinomycetota</taxon>
        <taxon>Actinomycetes</taxon>
        <taxon>Propionibacteriales</taxon>
        <taxon>Kribbellaceae</taxon>
        <taxon>Kribbella</taxon>
    </lineage>
</organism>